<organism evidence="11 12">
    <name type="scientific">Sporotomaculum syntrophicum</name>
    <dbReference type="NCBI Taxonomy" id="182264"/>
    <lineage>
        <taxon>Bacteria</taxon>
        <taxon>Bacillati</taxon>
        <taxon>Bacillota</taxon>
        <taxon>Clostridia</taxon>
        <taxon>Eubacteriales</taxon>
        <taxon>Desulfallaceae</taxon>
        <taxon>Sporotomaculum</taxon>
    </lineage>
</organism>
<dbReference type="Gene3D" id="1.10.1200.10">
    <property type="entry name" value="ACP-like"/>
    <property type="match status" value="1"/>
</dbReference>
<dbReference type="InterPro" id="IPR003231">
    <property type="entry name" value="ACP"/>
</dbReference>
<dbReference type="SUPFAM" id="SSF47336">
    <property type="entry name" value="ACP-like"/>
    <property type="match status" value="1"/>
</dbReference>
<name>A0A9D2WMY7_9FIRM</name>
<feature type="domain" description="Carrier" evidence="10">
    <location>
        <begin position="1"/>
        <end position="76"/>
    </location>
</feature>
<dbReference type="Pfam" id="PF00550">
    <property type="entry name" value="PP-binding"/>
    <property type="match status" value="1"/>
</dbReference>
<keyword evidence="3 7" id="KW-0597">Phosphoprotein</keyword>
<comment type="PTM">
    <text evidence="9">4'-phosphopantetheine is transferred from CoA to a specific serine of apo-ACP by acpS.</text>
</comment>
<evidence type="ECO:0000256" key="8">
    <source>
        <dbReference type="NCBIfam" id="TIGR00517"/>
    </source>
</evidence>
<dbReference type="NCBIfam" id="NF002150">
    <property type="entry name" value="PRK00982.1-4"/>
    <property type="match status" value="1"/>
</dbReference>
<keyword evidence="5 7" id="KW-0443">Lipid metabolism</keyword>
<dbReference type="EMBL" id="LSRS01000005">
    <property type="protein sequence ID" value="KAF1084375.1"/>
    <property type="molecule type" value="Genomic_DNA"/>
</dbReference>
<dbReference type="PANTHER" id="PTHR20863">
    <property type="entry name" value="ACYL CARRIER PROTEIN"/>
    <property type="match status" value="1"/>
</dbReference>
<dbReference type="PANTHER" id="PTHR20863:SF76">
    <property type="entry name" value="CARRIER DOMAIN-CONTAINING PROTEIN"/>
    <property type="match status" value="1"/>
</dbReference>
<evidence type="ECO:0000256" key="5">
    <source>
        <dbReference type="ARBA" id="ARBA00023098"/>
    </source>
</evidence>
<keyword evidence="1 7" id="KW-0596">Phosphopantetheine</keyword>
<keyword evidence="4 7" id="KW-0276">Fatty acid metabolism</keyword>
<dbReference type="GO" id="GO:0016020">
    <property type="term" value="C:membrane"/>
    <property type="evidence" value="ECO:0007669"/>
    <property type="project" value="GOC"/>
</dbReference>
<accession>A0A9D2WMY7</accession>
<evidence type="ECO:0000256" key="6">
    <source>
        <dbReference type="ARBA" id="ARBA00023160"/>
    </source>
</evidence>
<reference evidence="11" key="1">
    <citation type="submission" date="2016-02" db="EMBL/GenBank/DDBJ databases">
        <title>Draft Genome Sequence of Sporotomaculum syntrophicum Strain FB, a Syntrophic Benzoate Degrader.</title>
        <authorList>
            <person name="Nobu M.K."/>
            <person name="Narihiro T."/>
            <person name="Qiu Y.-L."/>
            <person name="Ohashi A."/>
            <person name="Liu W.-T."/>
            <person name="Yuji S."/>
        </authorList>
    </citation>
    <scope>NUCLEOTIDE SEQUENCE</scope>
    <source>
        <strain evidence="11">FB</strain>
    </source>
</reference>
<dbReference type="GO" id="GO:0000036">
    <property type="term" value="F:acyl carrier activity"/>
    <property type="evidence" value="ECO:0007669"/>
    <property type="project" value="UniProtKB-UniRule"/>
</dbReference>
<evidence type="ECO:0000259" key="10">
    <source>
        <dbReference type="PROSITE" id="PS50075"/>
    </source>
</evidence>
<comment type="function">
    <text evidence="7 9">Carrier of the growing fatty acid chain in fatty acid biosynthesis.</text>
</comment>
<dbReference type="OrthoDB" id="9804551at2"/>
<evidence type="ECO:0000256" key="7">
    <source>
        <dbReference type="HAMAP-Rule" id="MF_01217"/>
    </source>
</evidence>
<keyword evidence="2 7" id="KW-0444">Lipid biosynthesis</keyword>
<evidence type="ECO:0000256" key="9">
    <source>
        <dbReference type="RuleBase" id="RU003545"/>
    </source>
</evidence>
<dbReference type="InterPro" id="IPR036736">
    <property type="entry name" value="ACP-like_sf"/>
</dbReference>
<dbReference type="Proteomes" id="UP000798488">
    <property type="component" value="Unassembled WGS sequence"/>
</dbReference>
<dbReference type="InterPro" id="IPR009081">
    <property type="entry name" value="PP-bd_ACP"/>
</dbReference>
<evidence type="ECO:0000256" key="4">
    <source>
        <dbReference type="ARBA" id="ARBA00022832"/>
    </source>
</evidence>
<comment type="pathway">
    <text evidence="7 9">Lipid metabolism; fatty acid biosynthesis.</text>
</comment>
<comment type="caution">
    <text evidence="11">The sequence shown here is derived from an EMBL/GenBank/DDBJ whole genome shotgun (WGS) entry which is preliminary data.</text>
</comment>
<keyword evidence="12" id="KW-1185">Reference proteome</keyword>
<evidence type="ECO:0000256" key="3">
    <source>
        <dbReference type="ARBA" id="ARBA00022553"/>
    </source>
</evidence>
<comment type="subcellular location">
    <subcellularLocation>
        <location evidence="7">Cytoplasm</location>
    </subcellularLocation>
</comment>
<sequence>MEIFEQVKAILVEQFFRDEDAINMDASFVDDLGVESLDFVELLLALEDEFDLIISDEEAEKIHTVGDVVMFIEERQKV</sequence>
<dbReference type="PROSITE" id="PS50075">
    <property type="entry name" value="CARRIER"/>
    <property type="match status" value="1"/>
</dbReference>
<dbReference type="GO" id="GO:0005829">
    <property type="term" value="C:cytosol"/>
    <property type="evidence" value="ECO:0007669"/>
    <property type="project" value="TreeGrafter"/>
</dbReference>
<dbReference type="NCBIfam" id="TIGR00517">
    <property type="entry name" value="acyl_carrier"/>
    <property type="match status" value="1"/>
</dbReference>
<protein>
    <recommendedName>
        <fullName evidence="7 8">Acyl carrier protein</fullName>
        <shortName evidence="7">ACP</shortName>
    </recommendedName>
</protein>
<dbReference type="NCBIfam" id="NF002148">
    <property type="entry name" value="PRK00982.1-2"/>
    <property type="match status" value="1"/>
</dbReference>
<keyword evidence="7" id="KW-0963">Cytoplasm</keyword>
<dbReference type="AlphaFoldDB" id="A0A9D2WMY7"/>
<dbReference type="RefSeq" id="WP_161822468.1">
    <property type="nucleotide sequence ID" value="NZ_LSRS01000005.1"/>
</dbReference>
<dbReference type="GO" id="GO:0000035">
    <property type="term" value="F:acyl binding"/>
    <property type="evidence" value="ECO:0007669"/>
    <property type="project" value="TreeGrafter"/>
</dbReference>
<evidence type="ECO:0000256" key="1">
    <source>
        <dbReference type="ARBA" id="ARBA00022450"/>
    </source>
</evidence>
<dbReference type="HAMAP" id="MF_01217">
    <property type="entry name" value="Acyl_carrier"/>
    <property type="match status" value="1"/>
</dbReference>
<comment type="PTM">
    <text evidence="7">4'-phosphopantetheine is transferred from CoA to a specific serine of apo-ACP by AcpS. This modification is essential for activity because fatty acids are bound in thioester linkage to the sulfhydryl of the prosthetic group.</text>
</comment>
<evidence type="ECO:0000313" key="11">
    <source>
        <dbReference type="EMBL" id="KAF1084375.1"/>
    </source>
</evidence>
<evidence type="ECO:0000256" key="2">
    <source>
        <dbReference type="ARBA" id="ARBA00022516"/>
    </source>
</evidence>
<feature type="modified residue" description="O-(pantetheine 4'-phosphoryl)serine" evidence="7">
    <location>
        <position position="36"/>
    </location>
</feature>
<dbReference type="GO" id="GO:0009245">
    <property type="term" value="P:lipid A biosynthetic process"/>
    <property type="evidence" value="ECO:0007669"/>
    <property type="project" value="TreeGrafter"/>
</dbReference>
<keyword evidence="6 7" id="KW-0275">Fatty acid biosynthesis</keyword>
<proteinExistence type="inferred from homology"/>
<comment type="similarity">
    <text evidence="7">Belongs to the acyl carrier protein (ACP) family.</text>
</comment>
<evidence type="ECO:0000313" key="12">
    <source>
        <dbReference type="Proteomes" id="UP000798488"/>
    </source>
</evidence>
<gene>
    <name evidence="11" type="primary">acpP_2</name>
    <name evidence="7" type="synonym">acpP</name>
    <name evidence="11" type="ORF">SPSYN_02152</name>
</gene>